<gene>
    <name evidence="1" type="ORF">MONAX_5E012174</name>
</gene>
<evidence type="ECO:0000313" key="1">
    <source>
        <dbReference type="EMBL" id="VTJ83526.1"/>
    </source>
</evidence>
<reference evidence="1" key="1">
    <citation type="submission" date="2019-04" db="EMBL/GenBank/DDBJ databases">
        <authorList>
            <person name="Alioto T."/>
            <person name="Alioto T."/>
        </authorList>
    </citation>
    <scope>NUCLEOTIDE SEQUENCE [LARGE SCALE GENOMIC DNA]</scope>
</reference>
<name>A0A5E4CP22_MARMO</name>
<evidence type="ECO:0000313" key="2">
    <source>
        <dbReference type="Proteomes" id="UP000335636"/>
    </source>
</evidence>
<organism evidence="1 2">
    <name type="scientific">Marmota monax</name>
    <name type="common">Woodchuck</name>
    <dbReference type="NCBI Taxonomy" id="9995"/>
    <lineage>
        <taxon>Eukaryota</taxon>
        <taxon>Metazoa</taxon>
        <taxon>Chordata</taxon>
        <taxon>Craniata</taxon>
        <taxon>Vertebrata</taxon>
        <taxon>Euteleostomi</taxon>
        <taxon>Mammalia</taxon>
        <taxon>Eutheria</taxon>
        <taxon>Euarchontoglires</taxon>
        <taxon>Glires</taxon>
        <taxon>Rodentia</taxon>
        <taxon>Sciuromorpha</taxon>
        <taxon>Sciuridae</taxon>
        <taxon>Xerinae</taxon>
        <taxon>Marmotini</taxon>
        <taxon>Marmota</taxon>
    </lineage>
</organism>
<dbReference type="AlphaFoldDB" id="A0A5E4CP22"/>
<dbReference type="EMBL" id="CABDUW010001724">
    <property type="protein sequence ID" value="VTJ83526.1"/>
    <property type="molecule type" value="Genomic_DNA"/>
</dbReference>
<protein>
    <submittedName>
        <fullName evidence="1">Uncharacterized protein</fullName>
    </submittedName>
</protein>
<sequence>KSKPFYRLQEVNILAQFFTDIVNISSIGLTYFQTSNIQCSTCNYRIQSLMLKSLTYPERPPLCRYNFTLKEGKEIFLKLRACTAKNI</sequence>
<comment type="caution">
    <text evidence="1">The sequence shown here is derived from an EMBL/GenBank/DDBJ whole genome shotgun (WGS) entry which is preliminary data.</text>
</comment>
<proteinExistence type="predicted"/>
<keyword evidence="2" id="KW-1185">Reference proteome</keyword>
<accession>A0A5E4CP22</accession>
<dbReference type="Proteomes" id="UP000335636">
    <property type="component" value="Unassembled WGS sequence"/>
</dbReference>
<feature type="non-terminal residue" evidence="1">
    <location>
        <position position="1"/>
    </location>
</feature>